<accession>A0ABW5P657</accession>
<dbReference type="RefSeq" id="WP_386844990.1">
    <property type="nucleotide sequence ID" value="NZ_JBHUMK010000037.1"/>
</dbReference>
<keyword evidence="2" id="KW-1185">Reference proteome</keyword>
<organism evidence="1 2">
    <name type="scientific">Deinococcus taklimakanensis</name>
    <dbReference type="NCBI Taxonomy" id="536443"/>
    <lineage>
        <taxon>Bacteria</taxon>
        <taxon>Thermotogati</taxon>
        <taxon>Deinococcota</taxon>
        <taxon>Deinococci</taxon>
        <taxon>Deinococcales</taxon>
        <taxon>Deinococcaceae</taxon>
        <taxon>Deinococcus</taxon>
    </lineage>
</organism>
<dbReference type="Proteomes" id="UP001597475">
    <property type="component" value="Unassembled WGS sequence"/>
</dbReference>
<comment type="caution">
    <text evidence="1">The sequence shown here is derived from an EMBL/GenBank/DDBJ whole genome shotgun (WGS) entry which is preliminary data.</text>
</comment>
<dbReference type="EMBL" id="JBHUMK010000037">
    <property type="protein sequence ID" value="MFD2609537.1"/>
    <property type="molecule type" value="Genomic_DNA"/>
</dbReference>
<proteinExistence type="predicted"/>
<evidence type="ECO:0000313" key="1">
    <source>
        <dbReference type="EMBL" id="MFD2609537.1"/>
    </source>
</evidence>
<protein>
    <submittedName>
        <fullName evidence="1">Uncharacterized protein</fullName>
    </submittedName>
</protein>
<gene>
    <name evidence="1" type="ORF">ACFSR9_08815</name>
</gene>
<reference evidence="2" key="1">
    <citation type="journal article" date="2019" name="Int. J. Syst. Evol. Microbiol.">
        <title>The Global Catalogue of Microorganisms (GCM) 10K type strain sequencing project: providing services to taxonomists for standard genome sequencing and annotation.</title>
        <authorList>
            <consortium name="The Broad Institute Genomics Platform"/>
            <consortium name="The Broad Institute Genome Sequencing Center for Infectious Disease"/>
            <person name="Wu L."/>
            <person name="Ma J."/>
        </authorList>
    </citation>
    <scope>NUCLEOTIDE SEQUENCE [LARGE SCALE GENOMIC DNA]</scope>
    <source>
        <strain evidence="2">KCTC 33842</strain>
    </source>
</reference>
<sequence length="173" mass="19932">MTNTLLHDLATEIREVNAANGWGLDFDPAQRDTIPSYLALIHSEITEAWEANTNADAMRELGDVIIRCLDLGELIQPGYWQECHYQFTHPFDPRQDTWETDLLLLHQKASQALEAYRKEESFTPSLLRSLHLVTANAWRMIERYGMGAKPVEVLRGIISKNRQRGYRHGGRRT</sequence>
<name>A0ABW5P657_9DEIO</name>
<evidence type="ECO:0000313" key="2">
    <source>
        <dbReference type="Proteomes" id="UP001597475"/>
    </source>
</evidence>